<evidence type="ECO:0000256" key="1">
    <source>
        <dbReference type="ARBA" id="ARBA00022679"/>
    </source>
</evidence>
<evidence type="ECO:0000256" key="3">
    <source>
        <dbReference type="SAM" id="MobiDB-lite"/>
    </source>
</evidence>
<proteinExistence type="predicted"/>
<evidence type="ECO:0000256" key="2">
    <source>
        <dbReference type="ARBA" id="ARBA00023315"/>
    </source>
</evidence>
<dbReference type="EC" id="2.3.1.266" evidence="5"/>
<dbReference type="PANTHER" id="PTHR43877:SF2">
    <property type="entry name" value="AMINOALKYLPHOSPHONATE N-ACETYLTRANSFERASE-RELATED"/>
    <property type="match status" value="1"/>
</dbReference>
<dbReference type="PROSITE" id="PS51186">
    <property type="entry name" value="GNAT"/>
    <property type="match status" value="1"/>
</dbReference>
<dbReference type="InterPro" id="IPR006464">
    <property type="entry name" value="AcTrfase_RimI/Ard1"/>
</dbReference>
<dbReference type="NCBIfam" id="TIGR01575">
    <property type="entry name" value="rimI"/>
    <property type="match status" value="1"/>
</dbReference>
<dbReference type="SUPFAM" id="SSF55729">
    <property type="entry name" value="Acyl-CoA N-acyltransferases (Nat)"/>
    <property type="match status" value="1"/>
</dbReference>
<evidence type="ECO:0000259" key="4">
    <source>
        <dbReference type="PROSITE" id="PS51186"/>
    </source>
</evidence>
<name>A0ABW3MXJ0_9MICO</name>
<keyword evidence="5" id="KW-0687">Ribonucleoprotein</keyword>
<feature type="domain" description="N-acetyltransferase" evidence="4">
    <location>
        <begin position="25"/>
        <end position="172"/>
    </location>
</feature>
<dbReference type="RefSeq" id="WP_386052543.1">
    <property type="nucleotide sequence ID" value="NZ_JBHTKH010000005.1"/>
</dbReference>
<dbReference type="InterPro" id="IPR016181">
    <property type="entry name" value="Acyl_CoA_acyltransferase"/>
</dbReference>
<dbReference type="GO" id="GO:0005840">
    <property type="term" value="C:ribosome"/>
    <property type="evidence" value="ECO:0007669"/>
    <property type="project" value="UniProtKB-KW"/>
</dbReference>
<accession>A0ABW3MXJ0</accession>
<organism evidence="5 6">
    <name type="scientific">Terrabacter terrigena</name>
    <dbReference type="NCBI Taxonomy" id="574718"/>
    <lineage>
        <taxon>Bacteria</taxon>
        <taxon>Bacillati</taxon>
        <taxon>Actinomycetota</taxon>
        <taxon>Actinomycetes</taxon>
        <taxon>Micrococcales</taxon>
        <taxon>Intrasporangiaceae</taxon>
        <taxon>Terrabacter</taxon>
    </lineage>
</organism>
<dbReference type="PANTHER" id="PTHR43877">
    <property type="entry name" value="AMINOALKYLPHOSPHONATE N-ACETYLTRANSFERASE-RELATED-RELATED"/>
    <property type="match status" value="1"/>
</dbReference>
<dbReference type="Gene3D" id="3.40.630.30">
    <property type="match status" value="1"/>
</dbReference>
<reference evidence="6" key="1">
    <citation type="journal article" date="2019" name="Int. J. Syst. Evol. Microbiol.">
        <title>The Global Catalogue of Microorganisms (GCM) 10K type strain sequencing project: providing services to taxonomists for standard genome sequencing and annotation.</title>
        <authorList>
            <consortium name="The Broad Institute Genomics Platform"/>
            <consortium name="The Broad Institute Genome Sequencing Center for Infectious Disease"/>
            <person name="Wu L."/>
            <person name="Ma J."/>
        </authorList>
    </citation>
    <scope>NUCLEOTIDE SEQUENCE [LARGE SCALE GENOMIC DNA]</scope>
    <source>
        <strain evidence="6">CCUG 57508</strain>
    </source>
</reference>
<keyword evidence="5" id="KW-0689">Ribosomal protein</keyword>
<dbReference type="CDD" id="cd04301">
    <property type="entry name" value="NAT_SF"/>
    <property type="match status" value="1"/>
</dbReference>
<comment type="caution">
    <text evidence="5">The sequence shown here is derived from an EMBL/GenBank/DDBJ whole genome shotgun (WGS) entry which is preliminary data.</text>
</comment>
<sequence>MTTDPTAPSSDRSSDSGGNAPPPGLSLRDLEWTDLARLAELEQDLFADDAWSEATWWSELAGRARRDYVVAVAPDGSIAGYAGLDVSGDVADVMTVATAPGGQGRGTGRLLLDELVRRAVARGVEAVLLEVRADNAAARRLYDGAGFEVISVRRRYYQPGDVDALVMRLLVPKGDA</sequence>
<dbReference type="GO" id="GO:0008999">
    <property type="term" value="F:protein-N-terminal-alanine acetyltransferase activity"/>
    <property type="evidence" value="ECO:0007669"/>
    <property type="project" value="UniProtKB-EC"/>
</dbReference>
<keyword evidence="6" id="KW-1185">Reference proteome</keyword>
<evidence type="ECO:0000313" key="5">
    <source>
        <dbReference type="EMBL" id="MFD1054637.1"/>
    </source>
</evidence>
<dbReference type="Proteomes" id="UP001597046">
    <property type="component" value="Unassembled WGS sequence"/>
</dbReference>
<dbReference type="Pfam" id="PF00583">
    <property type="entry name" value="Acetyltransf_1"/>
    <property type="match status" value="1"/>
</dbReference>
<feature type="compositionally biased region" description="Polar residues" evidence="3">
    <location>
        <begin position="1"/>
        <end position="17"/>
    </location>
</feature>
<dbReference type="EMBL" id="JBHTKH010000005">
    <property type="protein sequence ID" value="MFD1054637.1"/>
    <property type="molecule type" value="Genomic_DNA"/>
</dbReference>
<keyword evidence="2 5" id="KW-0012">Acyltransferase</keyword>
<evidence type="ECO:0000313" key="6">
    <source>
        <dbReference type="Proteomes" id="UP001597046"/>
    </source>
</evidence>
<feature type="region of interest" description="Disordered" evidence="3">
    <location>
        <begin position="1"/>
        <end position="26"/>
    </location>
</feature>
<keyword evidence="1 5" id="KW-0808">Transferase</keyword>
<protein>
    <submittedName>
        <fullName evidence="5">Ribosomal protein S18-alanine N-acetyltransferase</fullName>
        <ecNumber evidence="5">2.3.1.266</ecNumber>
    </submittedName>
</protein>
<dbReference type="InterPro" id="IPR000182">
    <property type="entry name" value="GNAT_dom"/>
</dbReference>
<dbReference type="InterPro" id="IPR050832">
    <property type="entry name" value="Bact_Acetyltransf"/>
</dbReference>
<gene>
    <name evidence="5" type="primary">rimI</name>
    <name evidence="5" type="ORF">ACFQ2V_10000</name>
</gene>